<dbReference type="RefSeq" id="WP_187723749.1">
    <property type="nucleotide sequence ID" value="NZ_CP060783.1"/>
</dbReference>
<evidence type="ECO:0000313" key="3">
    <source>
        <dbReference type="Proteomes" id="UP000516028"/>
    </source>
</evidence>
<evidence type="ECO:0000313" key="2">
    <source>
        <dbReference type="EMBL" id="QNP48074.1"/>
    </source>
</evidence>
<dbReference type="EMBL" id="CP060783">
    <property type="protein sequence ID" value="QNP48074.1"/>
    <property type="molecule type" value="Genomic_DNA"/>
</dbReference>
<proteinExistence type="predicted"/>
<dbReference type="Proteomes" id="UP000516028">
    <property type="component" value="Chromosome"/>
</dbReference>
<dbReference type="AlphaFoldDB" id="A0A7H0GIF8"/>
<name>A0A7H0GIF8_9BURK</name>
<keyword evidence="3" id="KW-1185">Reference proteome</keyword>
<gene>
    <name evidence="2" type="ORF">H9K75_18680</name>
</gene>
<sequence length="84" mass="8695">MKNRTRACALSATAAAAVFLTTGASAAQDDDVVSKRRSPVAVEYALAAQRQPGLVDFTHSFATQWVLSSAALAGSPTPEASELD</sequence>
<feature type="chain" id="PRO_5028955967" evidence="1">
    <location>
        <begin position="27"/>
        <end position="84"/>
    </location>
</feature>
<feature type="signal peptide" evidence="1">
    <location>
        <begin position="1"/>
        <end position="26"/>
    </location>
</feature>
<accession>A0A7H0GIF8</accession>
<evidence type="ECO:0000256" key="1">
    <source>
        <dbReference type="SAM" id="SignalP"/>
    </source>
</evidence>
<keyword evidence="1" id="KW-0732">Signal</keyword>
<dbReference type="KEGG" id="daer:H9K75_18680"/>
<protein>
    <submittedName>
        <fullName evidence="2">Uncharacterized protein</fullName>
    </submittedName>
</protein>
<reference evidence="2 3" key="1">
    <citation type="submission" date="2020-08" db="EMBL/GenBank/DDBJ databases">
        <title>Genome sequence of Diaphorobacter aerolatus KACC 16536T.</title>
        <authorList>
            <person name="Hyun D.-W."/>
            <person name="Bae J.-W."/>
        </authorList>
    </citation>
    <scope>NUCLEOTIDE SEQUENCE [LARGE SCALE GENOMIC DNA]</scope>
    <source>
        <strain evidence="2 3">KACC 16536</strain>
    </source>
</reference>
<organism evidence="2 3">
    <name type="scientific">Diaphorobacter aerolatus</name>
    <dbReference type="NCBI Taxonomy" id="1288495"/>
    <lineage>
        <taxon>Bacteria</taxon>
        <taxon>Pseudomonadati</taxon>
        <taxon>Pseudomonadota</taxon>
        <taxon>Betaproteobacteria</taxon>
        <taxon>Burkholderiales</taxon>
        <taxon>Comamonadaceae</taxon>
        <taxon>Diaphorobacter</taxon>
    </lineage>
</organism>